<gene>
    <name evidence="2" type="ORF">ACH61_01308</name>
</gene>
<protein>
    <recommendedName>
        <fullName evidence="4">Tetratricopeptide repeat protein</fullName>
    </recommendedName>
</protein>
<evidence type="ECO:0008006" key="4">
    <source>
        <dbReference type="Google" id="ProtNLM"/>
    </source>
</evidence>
<evidence type="ECO:0000313" key="3">
    <source>
        <dbReference type="Proteomes" id="UP000076717"/>
    </source>
</evidence>
<feature type="compositionally biased region" description="Low complexity" evidence="1">
    <location>
        <begin position="178"/>
        <end position="213"/>
    </location>
</feature>
<feature type="region of interest" description="Disordered" evidence="1">
    <location>
        <begin position="178"/>
        <end position="232"/>
    </location>
</feature>
<dbReference type="SUPFAM" id="SSF48452">
    <property type="entry name" value="TPR-like"/>
    <property type="match status" value="1"/>
</dbReference>
<sequence>MVRLLLRRPRRIRTSRGSIALSIIIRHDPATLREEIDVDAAQERLEEIGALRSLAALTEKAELLRLLGRVDEAWDIANEAVRRTRFSGDRAELLSARVRRARLMQLRGRPDEALSELALCVEEARTHEWHLEHSLALKHRGLTFFELGEFGRAVRDFDAATALGERVGVPEEELEVARLASPLPPSSRTSPSAPRAPTAPSAGAAAPTATSPDAPRDPPWLISTMSRTGRSR</sequence>
<dbReference type="AlphaFoldDB" id="A0A166I348"/>
<name>A0A166I348_9MICO</name>
<dbReference type="RefSeq" id="WP_068209866.1">
    <property type="nucleotide sequence ID" value="NZ_LIIN01000034.1"/>
</dbReference>
<feature type="compositionally biased region" description="Polar residues" evidence="1">
    <location>
        <begin position="223"/>
        <end position="232"/>
    </location>
</feature>
<organism evidence="2 3">
    <name type="scientific">Rathayibacter tanaceti</name>
    <dbReference type="NCBI Taxonomy" id="1671680"/>
    <lineage>
        <taxon>Bacteria</taxon>
        <taxon>Bacillati</taxon>
        <taxon>Actinomycetota</taxon>
        <taxon>Actinomycetes</taxon>
        <taxon>Micrococcales</taxon>
        <taxon>Microbacteriaceae</taxon>
        <taxon>Rathayibacter</taxon>
    </lineage>
</organism>
<comment type="caution">
    <text evidence="2">The sequence shown here is derived from an EMBL/GenBank/DDBJ whole genome shotgun (WGS) entry which is preliminary data.</text>
</comment>
<reference evidence="2 3" key="1">
    <citation type="submission" date="2015-08" db="EMBL/GenBank/DDBJ databases">
        <title>Draft Genome Sequence of Rathayibacter sp. Strain VKM Ac-2596 Isolated from Leaf Gall Induced by Plant-Parasitic Nematodes.</title>
        <authorList>
            <person name="Vasilenko O.V."/>
            <person name="Starodumova I.P."/>
            <person name="Tarlachkov S.V."/>
            <person name="Dorofeeva L.V."/>
            <person name="Evtushenko L.I."/>
        </authorList>
    </citation>
    <scope>NUCLEOTIDE SEQUENCE [LARGE SCALE GENOMIC DNA]</scope>
    <source>
        <strain evidence="2 3">VKM Ac-2596</strain>
    </source>
</reference>
<proteinExistence type="predicted"/>
<accession>A0A166I348</accession>
<dbReference type="Gene3D" id="1.25.40.10">
    <property type="entry name" value="Tetratricopeptide repeat domain"/>
    <property type="match status" value="1"/>
</dbReference>
<dbReference type="PATRIC" id="fig|1671680.3.peg.1385"/>
<keyword evidence="3" id="KW-1185">Reference proteome</keyword>
<evidence type="ECO:0000313" key="2">
    <source>
        <dbReference type="EMBL" id="KZX21555.1"/>
    </source>
</evidence>
<dbReference type="EMBL" id="LIIN01000034">
    <property type="protein sequence ID" value="KZX21555.1"/>
    <property type="molecule type" value="Genomic_DNA"/>
</dbReference>
<dbReference type="Proteomes" id="UP000076717">
    <property type="component" value="Unassembled WGS sequence"/>
</dbReference>
<evidence type="ECO:0000256" key="1">
    <source>
        <dbReference type="SAM" id="MobiDB-lite"/>
    </source>
</evidence>
<dbReference type="InterPro" id="IPR011990">
    <property type="entry name" value="TPR-like_helical_dom_sf"/>
</dbReference>